<evidence type="ECO:0000256" key="2">
    <source>
        <dbReference type="ARBA" id="ARBA00022679"/>
    </source>
</evidence>
<evidence type="ECO:0000256" key="1">
    <source>
        <dbReference type="ARBA" id="ARBA00022676"/>
    </source>
</evidence>
<dbReference type="InterPro" id="IPR002201">
    <property type="entry name" value="Glyco_trans_9"/>
</dbReference>
<dbReference type="Gene3D" id="3.40.50.2000">
    <property type="entry name" value="Glycogen Phosphorylase B"/>
    <property type="match status" value="2"/>
</dbReference>
<reference evidence="3 4" key="1">
    <citation type="submission" date="2018-05" db="EMBL/GenBank/DDBJ databases">
        <title>Genomic Encyclopedia of Type Strains, Phase IV (KMG-IV): sequencing the most valuable type-strain genomes for metagenomic binning, comparative biology and taxonomic classification.</title>
        <authorList>
            <person name="Goeker M."/>
        </authorList>
    </citation>
    <scope>NUCLEOTIDE SEQUENCE [LARGE SCALE GENOMIC DNA]</scope>
    <source>
        <strain evidence="3 4">DSM 29661</strain>
    </source>
</reference>
<dbReference type="GO" id="GO:0009244">
    <property type="term" value="P:lipopolysaccharide core region biosynthetic process"/>
    <property type="evidence" value="ECO:0007669"/>
    <property type="project" value="TreeGrafter"/>
</dbReference>
<dbReference type="RefSeq" id="WP_110390655.1">
    <property type="nucleotide sequence ID" value="NZ_QJKI01000008.1"/>
</dbReference>
<proteinExistence type="predicted"/>
<dbReference type="InterPro" id="IPR051199">
    <property type="entry name" value="LPS_LOS_Heptosyltrfase"/>
</dbReference>
<dbReference type="NCBIfam" id="TIGR02201">
    <property type="entry name" value="heptsyl_trn_III"/>
    <property type="match status" value="1"/>
</dbReference>
<organism evidence="3 4">
    <name type="scientific">Rivihabitans pingtungensis</name>
    <dbReference type="NCBI Taxonomy" id="1054498"/>
    <lineage>
        <taxon>Bacteria</taxon>
        <taxon>Pseudomonadati</taxon>
        <taxon>Pseudomonadota</taxon>
        <taxon>Betaproteobacteria</taxon>
        <taxon>Neisseriales</taxon>
        <taxon>Aquaspirillaceae</taxon>
        <taxon>Rivihabitans</taxon>
    </lineage>
</organism>
<dbReference type="PANTHER" id="PTHR30160:SF1">
    <property type="entry name" value="LIPOPOLYSACCHARIDE 1,2-N-ACETYLGLUCOSAMINETRANSFERASE-RELATED"/>
    <property type="match status" value="1"/>
</dbReference>
<dbReference type="PANTHER" id="PTHR30160">
    <property type="entry name" value="TETRAACYLDISACCHARIDE 4'-KINASE-RELATED"/>
    <property type="match status" value="1"/>
</dbReference>
<dbReference type="EMBL" id="QJKI01000008">
    <property type="protein sequence ID" value="PXX79201.1"/>
    <property type="molecule type" value="Genomic_DNA"/>
</dbReference>
<keyword evidence="1" id="KW-0328">Glycosyltransferase</keyword>
<gene>
    <name evidence="3" type="ORF">DFR34_10893</name>
</gene>
<protein>
    <submittedName>
        <fullName evidence="3">Heptosyltransferase-3</fullName>
    </submittedName>
</protein>
<dbReference type="AlphaFoldDB" id="A0A318KN54"/>
<keyword evidence="2 3" id="KW-0808">Transferase</keyword>
<name>A0A318KN54_9NEIS</name>
<dbReference type="InterPro" id="IPR011916">
    <property type="entry name" value="LipoPS_heptosylTferase-III"/>
</dbReference>
<dbReference type="Pfam" id="PF01075">
    <property type="entry name" value="Glyco_transf_9"/>
    <property type="match status" value="1"/>
</dbReference>
<dbReference type="OrthoDB" id="9781892at2"/>
<comment type="caution">
    <text evidence="3">The sequence shown here is derived from an EMBL/GenBank/DDBJ whole genome shotgun (WGS) entry which is preliminary data.</text>
</comment>
<dbReference type="Proteomes" id="UP000247555">
    <property type="component" value="Unassembled WGS sequence"/>
</dbReference>
<sequence>MLQDAIDPAALKRVLVIKLRHHGDVLLTSPVFTTLKRCAPQAELDALVYADTAPMLRGHPALSQLFTIDRHWKRAGRWAQLRHEWALFQALRARRYDLIVHLTDHNRGATLARLLKPRWAVAPAGKTSRRFAKAFTHRYPVVGGNRRHTVELHLDALRRLGLHASAAERGLVLCPSTEARQRVDAKLAALGLPAGQFIHIHPTSRWLFKTWPTTHMAALIDALTARGWPVLLTAAPDPAELAMLADIQGRLARPVASLAGELTLEELGAALQGARAFVGMDSVPMHMAAAVGTPTVALFGPSGDIEWGPWRTPHRVVREDLPCRPCGRDGCGGGKLSECLSLIAPARVLAALDELLQETGR</sequence>
<accession>A0A318KN54</accession>
<dbReference type="GO" id="GO:0005829">
    <property type="term" value="C:cytosol"/>
    <property type="evidence" value="ECO:0007669"/>
    <property type="project" value="TreeGrafter"/>
</dbReference>
<evidence type="ECO:0000313" key="4">
    <source>
        <dbReference type="Proteomes" id="UP000247555"/>
    </source>
</evidence>
<dbReference type="GO" id="GO:0008713">
    <property type="term" value="F:ADP-heptose-lipopolysaccharide heptosyltransferase activity"/>
    <property type="evidence" value="ECO:0007669"/>
    <property type="project" value="TreeGrafter"/>
</dbReference>
<keyword evidence="4" id="KW-1185">Reference proteome</keyword>
<dbReference type="CDD" id="cd03789">
    <property type="entry name" value="GT9_LPS_heptosyltransferase"/>
    <property type="match status" value="1"/>
</dbReference>
<dbReference type="SUPFAM" id="SSF53756">
    <property type="entry name" value="UDP-Glycosyltransferase/glycogen phosphorylase"/>
    <property type="match status" value="1"/>
</dbReference>
<evidence type="ECO:0000313" key="3">
    <source>
        <dbReference type="EMBL" id="PXX79201.1"/>
    </source>
</evidence>